<dbReference type="PATRIC" id="fig|48936.3.peg.4630"/>
<proteinExistence type="predicted"/>
<dbReference type="STRING" id="48936.NJ75_04596"/>
<reference evidence="2 3" key="1">
    <citation type="submission" date="2014-10" db="EMBL/GenBank/DDBJ databases">
        <title>Draft genome sequence of Novosphingobium subterraneum DSM 12447.</title>
        <authorList>
            <person name="Gan H.M."/>
            <person name="Gan H.Y."/>
            <person name="Savka M.A."/>
        </authorList>
    </citation>
    <scope>NUCLEOTIDE SEQUENCE [LARGE SCALE GENOMIC DNA]</scope>
    <source>
        <strain evidence="2 3">DSM 12447</strain>
    </source>
</reference>
<comment type="caution">
    <text evidence="2">The sequence shown here is derived from an EMBL/GenBank/DDBJ whole genome shotgun (WGS) entry which is preliminary data.</text>
</comment>
<dbReference type="EMBL" id="JRVC01000038">
    <property type="protein sequence ID" value="KHS41643.1"/>
    <property type="molecule type" value="Genomic_DNA"/>
</dbReference>
<name>A0A0B8Z5Y8_9SPHN</name>
<dbReference type="AlphaFoldDB" id="A0A0B8Z5Y8"/>
<dbReference type="InterPro" id="IPR046130">
    <property type="entry name" value="DUF6127"/>
</dbReference>
<protein>
    <recommendedName>
        <fullName evidence="4">Transmembrane protein</fullName>
    </recommendedName>
</protein>
<feature type="transmembrane region" description="Helical" evidence="1">
    <location>
        <begin position="75"/>
        <end position="97"/>
    </location>
</feature>
<dbReference type="RefSeq" id="WP_039338591.1">
    <property type="nucleotide sequence ID" value="NZ_JRVC01000038.1"/>
</dbReference>
<keyword evidence="1" id="KW-1133">Transmembrane helix</keyword>
<dbReference type="Pfam" id="PF19622">
    <property type="entry name" value="DUF6127"/>
    <property type="match status" value="1"/>
</dbReference>
<evidence type="ECO:0008006" key="4">
    <source>
        <dbReference type="Google" id="ProtNLM"/>
    </source>
</evidence>
<accession>A0A0B8Z5Y8</accession>
<gene>
    <name evidence="2" type="ORF">NJ75_04596</name>
</gene>
<evidence type="ECO:0000256" key="1">
    <source>
        <dbReference type="SAM" id="Phobius"/>
    </source>
</evidence>
<evidence type="ECO:0000313" key="2">
    <source>
        <dbReference type="EMBL" id="KHS41643.1"/>
    </source>
</evidence>
<organism evidence="2 3">
    <name type="scientific">Novosphingobium subterraneum</name>
    <dbReference type="NCBI Taxonomy" id="48936"/>
    <lineage>
        <taxon>Bacteria</taxon>
        <taxon>Pseudomonadati</taxon>
        <taxon>Pseudomonadota</taxon>
        <taxon>Alphaproteobacteria</taxon>
        <taxon>Sphingomonadales</taxon>
        <taxon>Sphingomonadaceae</taxon>
        <taxon>Novosphingobium</taxon>
    </lineage>
</organism>
<keyword evidence="1" id="KW-0812">Transmembrane</keyword>
<keyword evidence="3" id="KW-1185">Reference proteome</keyword>
<keyword evidence="1" id="KW-0472">Membrane</keyword>
<evidence type="ECO:0000313" key="3">
    <source>
        <dbReference type="Proteomes" id="UP000031338"/>
    </source>
</evidence>
<sequence>MTREDMLARLVAQAEDEGGDLVTLRAIVEEASDLGAARVLSRMGLADDHAPTDMAELRQLLGAWRDAKASAWKAVVTWVVRGLLALLLLGIAVRTGLMELVR</sequence>
<dbReference type="Proteomes" id="UP000031338">
    <property type="component" value="Unassembled WGS sequence"/>
</dbReference>